<gene>
    <name evidence="1" type="ORF">AKJ41_02065</name>
</gene>
<proteinExistence type="predicted"/>
<comment type="caution">
    <text evidence="1">The sequence shown here is derived from an EMBL/GenBank/DDBJ whole genome shotgun (WGS) entry which is preliminary data.</text>
</comment>
<dbReference type="EMBL" id="LHXV01000017">
    <property type="protein sequence ID" value="KXB01316.1"/>
    <property type="molecule type" value="Genomic_DNA"/>
</dbReference>
<organism evidence="1 2">
    <name type="scientific">candidate division MSBL1 archaeon SCGC-AAA259O05</name>
    <dbReference type="NCBI Taxonomy" id="1698271"/>
    <lineage>
        <taxon>Archaea</taxon>
        <taxon>Methanobacteriati</taxon>
        <taxon>Methanobacteriota</taxon>
        <taxon>candidate division MSBL1</taxon>
    </lineage>
</organism>
<sequence>MTLAVRRKNRSVGGHSNYLNIPKPAVAAEESTIVVGSLLLADPEGEIPKEELRKFFEEEVAPAWYRWREKDE</sequence>
<keyword evidence="2" id="KW-1185">Reference proteome</keyword>
<name>A0A133V4J0_9EURY</name>
<accession>A0A133V4J0</accession>
<evidence type="ECO:0000313" key="1">
    <source>
        <dbReference type="EMBL" id="KXB01316.1"/>
    </source>
</evidence>
<reference evidence="1 2" key="1">
    <citation type="journal article" date="2016" name="Sci. Rep.">
        <title>Metabolic traits of an uncultured archaeal lineage -MSBL1- from brine pools of the Red Sea.</title>
        <authorList>
            <person name="Mwirichia R."/>
            <person name="Alam I."/>
            <person name="Rashid M."/>
            <person name="Vinu M."/>
            <person name="Ba-Alawi W."/>
            <person name="Anthony Kamau A."/>
            <person name="Kamanda Ngugi D."/>
            <person name="Goker M."/>
            <person name="Klenk H.P."/>
            <person name="Bajic V."/>
            <person name="Stingl U."/>
        </authorList>
    </citation>
    <scope>NUCLEOTIDE SEQUENCE [LARGE SCALE GENOMIC DNA]</scope>
    <source>
        <strain evidence="1">SCGC-AAA259O05</strain>
    </source>
</reference>
<dbReference type="Proteomes" id="UP000070344">
    <property type="component" value="Unassembled WGS sequence"/>
</dbReference>
<evidence type="ECO:0000313" key="2">
    <source>
        <dbReference type="Proteomes" id="UP000070344"/>
    </source>
</evidence>
<dbReference type="AlphaFoldDB" id="A0A133V4J0"/>
<protein>
    <submittedName>
        <fullName evidence="1">Uncharacterized protein</fullName>
    </submittedName>
</protein>